<evidence type="ECO:0000313" key="3">
    <source>
        <dbReference type="Proteomes" id="UP000051256"/>
    </source>
</evidence>
<protein>
    <submittedName>
        <fullName evidence="2">Uncharacterized protein</fullName>
    </submittedName>
</protein>
<comment type="caution">
    <text evidence="2">The sequence shown here is derived from an EMBL/GenBank/DDBJ whole genome shotgun (WGS) entry which is preliminary data.</text>
</comment>
<gene>
    <name evidence="2" type="ORF">FC56_GL001372</name>
</gene>
<dbReference type="STRING" id="1423802.FC56_GL001372"/>
<reference evidence="2 3" key="1">
    <citation type="journal article" date="2015" name="Genome Announc.">
        <title>Expanding the biotechnology potential of lactobacilli through comparative genomics of 213 strains and associated genera.</title>
        <authorList>
            <person name="Sun Z."/>
            <person name="Harris H.M."/>
            <person name="McCann A."/>
            <person name="Guo C."/>
            <person name="Argimon S."/>
            <person name="Zhang W."/>
            <person name="Yang X."/>
            <person name="Jeffery I.B."/>
            <person name="Cooney J.C."/>
            <person name="Kagawa T.F."/>
            <person name="Liu W."/>
            <person name="Song Y."/>
            <person name="Salvetti E."/>
            <person name="Wrobel A."/>
            <person name="Rasinkangas P."/>
            <person name="Parkhill J."/>
            <person name="Rea M.C."/>
            <person name="O'Sullivan O."/>
            <person name="Ritari J."/>
            <person name="Douillard F.P."/>
            <person name="Paul Ross R."/>
            <person name="Yang R."/>
            <person name="Briner A.E."/>
            <person name="Felis G.E."/>
            <person name="de Vos W.M."/>
            <person name="Barrangou R."/>
            <person name="Klaenhammer T.R."/>
            <person name="Caufield P.W."/>
            <person name="Cui Y."/>
            <person name="Zhang H."/>
            <person name="O'Toole P.W."/>
        </authorList>
    </citation>
    <scope>NUCLEOTIDE SEQUENCE [LARGE SCALE GENOMIC DNA]</scope>
    <source>
        <strain evidence="2 3">DSM 24302</strain>
    </source>
</reference>
<dbReference type="Proteomes" id="UP000051256">
    <property type="component" value="Unassembled WGS sequence"/>
</dbReference>
<keyword evidence="1" id="KW-0472">Membrane</keyword>
<keyword evidence="3" id="KW-1185">Reference proteome</keyword>
<evidence type="ECO:0000313" key="2">
    <source>
        <dbReference type="EMBL" id="KRM94417.1"/>
    </source>
</evidence>
<dbReference type="EMBL" id="AYZR01000004">
    <property type="protein sequence ID" value="KRM94417.1"/>
    <property type="molecule type" value="Genomic_DNA"/>
</dbReference>
<proteinExistence type="predicted"/>
<accession>A0A0R2CRJ2</accession>
<keyword evidence="1" id="KW-0812">Transmembrane</keyword>
<dbReference type="AlphaFoldDB" id="A0A0R2CRJ2"/>
<evidence type="ECO:0000256" key="1">
    <source>
        <dbReference type="SAM" id="Phobius"/>
    </source>
</evidence>
<sequence>MPIILVVIVVCVRNKIRPITNVAVDSICFTLYFLPILSRSFILIVRNLIEDP</sequence>
<keyword evidence="1" id="KW-1133">Transmembrane helix</keyword>
<feature type="transmembrane region" description="Helical" evidence="1">
    <location>
        <begin position="30"/>
        <end position="49"/>
    </location>
</feature>
<organism evidence="2 3">
    <name type="scientific">Lentilactobacillus senioris DSM 24302 = JCM 17472</name>
    <dbReference type="NCBI Taxonomy" id="1423802"/>
    <lineage>
        <taxon>Bacteria</taxon>
        <taxon>Bacillati</taxon>
        <taxon>Bacillota</taxon>
        <taxon>Bacilli</taxon>
        <taxon>Lactobacillales</taxon>
        <taxon>Lactobacillaceae</taxon>
        <taxon>Lentilactobacillus</taxon>
    </lineage>
</organism>
<name>A0A0R2CRJ2_9LACO</name>